<gene>
    <name evidence="1" type="ORF">EAH84_14085</name>
</gene>
<dbReference type="EMBL" id="RCZK01000016">
    <property type="protein sequence ID" value="TPG08440.1"/>
    <property type="molecule type" value="Genomic_DNA"/>
</dbReference>
<comment type="caution">
    <text evidence="1">The sequence shown here is derived from an EMBL/GenBank/DDBJ whole genome shotgun (WGS) entry which is preliminary data.</text>
</comment>
<dbReference type="Proteomes" id="UP000318413">
    <property type="component" value="Unassembled WGS sequence"/>
</dbReference>
<dbReference type="Gene3D" id="2.30.110.10">
    <property type="entry name" value="Electron Transport, Fmn-binding Protein, Chain A"/>
    <property type="match status" value="1"/>
</dbReference>
<dbReference type="InterPro" id="IPR012349">
    <property type="entry name" value="Split_barrel_FMN-bd"/>
</dbReference>
<proteinExistence type="predicted"/>
<protein>
    <recommendedName>
        <fullName evidence="3">Pyridoxamine 5'-phosphate oxidase family protein</fullName>
    </recommendedName>
</protein>
<accession>A0A502C6W1</accession>
<sequence>MIPPSIRQQFNGTDLEQKMGVAAILSTTDHDGWPHLSFLSVGEVMCDHQRVALLSWSRSHAVESMARTQRGVLFVAADDVVHEMRLEAAVVSAGLDEKTRVIVAEVNTRRENRAPYAAVGSLVDFTLDDPAAAVARWARQIAVLRPALLGQSASQL</sequence>
<dbReference type="AlphaFoldDB" id="A0A502C6W1"/>
<organism evidence="1 2">
    <name type="scientific">Sphingomonas oligophenolica</name>
    <dbReference type="NCBI Taxonomy" id="301154"/>
    <lineage>
        <taxon>Bacteria</taxon>
        <taxon>Pseudomonadati</taxon>
        <taxon>Pseudomonadota</taxon>
        <taxon>Alphaproteobacteria</taxon>
        <taxon>Sphingomonadales</taxon>
        <taxon>Sphingomonadaceae</taxon>
        <taxon>Sphingomonas</taxon>
    </lineage>
</organism>
<name>A0A502C6W1_9SPHN</name>
<evidence type="ECO:0000313" key="2">
    <source>
        <dbReference type="Proteomes" id="UP000318413"/>
    </source>
</evidence>
<keyword evidence="2" id="KW-1185">Reference proteome</keyword>
<reference evidence="1 2" key="1">
    <citation type="journal article" date="2019" name="Environ. Microbiol.">
        <title>Species interactions and distinct microbial communities in high Arctic permafrost affected cryosols are associated with the CH4 and CO2 gas fluxes.</title>
        <authorList>
            <person name="Altshuler I."/>
            <person name="Hamel J."/>
            <person name="Turney S."/>
            <person name="Magnuson E."/>
            <person name="Levesque R."/>
            <person name="Greer C."/>
            <person name="Whyte L.G."/>
        </authorList>
    </citation>
    <scope>NUCLEOTIDE SEQUENCE [LARGE SCALE GENOMIC DNA]</scope>
    <source>
        <strain evidence="1 2">S5.1</strain>
    </source>
</reference>
<evidence type="ECO:0000313" key="1">
    <source>
        <dbReference type="EMBL" id="TPG08440.1"/>
    </source>
</evidence>
<evidence type="ECO:0008006" key="3">
    <source>
        <dbReference type="Google" id="ProtNLM"/>
    </source>
</evidence>
<dbReference type="SUPFAM" id="SSF50475">
    <property type="entry name" value="FMN-binding split barrel"/>
    <property type="match status" value="1"/>
</dbReference>